<reference evidence="1" key="1">
    <citation type="journal article" date="2021" name="Proc. Natl. Acad. Sci. U.S.A.">
        <title>A Catalog of Tens of Thousands of Viruses from Human Metagenomes Reveals Hidden Associations with Chronic Diseases.</title>
        <authorList>
            <person name="Tisza M.J."/>
            <person name="Buck C.B."/>
        </authorList>
    </citation>
    <scope>NUCLEOTIDE SEQUENCE</scope>
    <source>
        <strain evidence="1">Ctrya9</strain>
    </source>
</reference>
<evidence type="ECO:0000313" key="1">
    <source>
        <dbReference type="EMBL" id="DAE01916.1"/>
    </source>
</evidence>
<proteinExistence type="predicted"/>
<dbReference type="EMBL" id="BK015336">
    <property type="protein sequence ID" value="DAE01916.1"/>
    <property type="molecule type" value="Genomic_DNA"/>
</dbReference>
<protein>
    <submittedName>
        <fullName evidence="1">Uncharacterized protein</fullName>
    </submittedName>
</protein>
<sequence>MVTLKPYLNSKSCRKYLATTDIATAKASPKVFAARRDKTK</sequence>
<accession>A0A8S5P6V6</accession>
<organism evidence="1">
    <name type="scientific">Podoviridae sp. ctrya9</name>
    <dbReference type="NCBI Taxonomy" id="2825280"/>
    <lineage>
        <taxon>Viruses</taxon>
        <taxon>Duplodnaviria</taxon>
        <taxon>Heunggongvirae</taxon>
        <taxon>Uroviricota</taxon>
        <taxon>Caudoviricetes</taxon>
    </lineage>
</organism>
<name>A0A8S5P6V6_9CAUD</name>